<gene>
    <name evidence="9" type="ORF">EV199_4080</name>
</gene>
<organism evidence="9 10">
    <name type="scientific">Pseudobacter ginsenosidimutans</name>
    <dbReference type="NCBI Taxonomy" id="661488"/>
    <lineage>
        <taxon>Bacteria</taxon>
        <taxon>Pseudomonadati</taxon>
        <taxon>Bacteroidota</taxon>
        <taxon>Chitinophagia</taxon>
        <taxon>Chitinophagales</taxon>
        <taxon>Chitinophagaceae</taxon>
        <taxon>Pseudobacter</taxon>
    </lineage>
</organism>
<comment type="similarity">
    <text evidence="2">Belongs to the class-D beta-lactamase family.</text>
</comment>
<feature type="signal peptide" evidence="7">
    <location>
        <begin position="1"/>
        <end position="16"/>
    </location>
</feature>
<keyword evidence="6" id="KW-0046">Antibiotic resistance</keyword>
<dbReference type="GO" id="GO:0008658">
    <property type="term" value="F:penicillin binding"/>
    <property type="evidence" value="ECO:0007669"/>
    <property type="project" value="InterPro"/>
</dbReference>
<dbReference type="PANTHER" id="PTHR30627">
    <property type="entry name" value="PEPTIDOGLYCAN D,D-TRANSPEPTIDASE"/>
    <property type="match status" value="1"/>
</dbReference>
<evidence type="ECO:0000256" key="3">
    <source>
        <dbReference type="ARBA" id="ARBA00012865"/>
    </source>
</evidence>
<dbReference type="InterPro" id="IPR050515">
    <property type="entry name" value="Beta-lactam/transpept"/>
</dbReference>
<dbReference type="GO" id="GO:0008800">
    <property type="term" value="F:beta-lactamase activity"/>
    <property type="evidence" value="ECO:0007669"/>
    <property type="project" value="UniProtKB-EC"/>
</dbReference>
<evidence type="ECO:0000256" key="5">
    <source>
        <dbReference type="ARBA" id="ARBA00022801"/>
    </source>
</evidence>
<dbReference type="EC" id="3.5.2.6" evidence="3"/>
<accession>A0A4Q7MTJ5</accession>
<sequence length="274" mass="31301">MIRSVSAFLLMALAFAACSPNNVTEDKSLEKYFKDNKVTGSFGMFDNGQGHFTLSNISQFTDSMYLPASTFKIINSLIGLETGAVQDSASIIPFDSTRSYRAECKGDMNMYNAFRISCPNWYQELADEIGKPAMQKWLDTLGYGQRKERFVIGNNLDTFWLDNSVKVTGDEQLGLVKKLYFDQLPFSKRSQRIVRNMMLWENNSNYQLAYKTGWGTDENQHQIGWIIGWIEENKHPYFFSLQVKSPDAKIDMPAVRLNILKGILAEYGFMDGKK</sequence>
<dbReference type="PANTHER" id="PTHR30627:SF6">
    <property type="entry name" value="BETA-LACTAMASE YBXI-RELATED"/>
    <property type="match status" value="1"/>
</dbReference>
<dbReference type="GO" id="GO:0005886">
    <property type="term" value="C:plasma membrane"/>
    <property type="evidence" value="ECO:0007669"/>
    <property type="project" value="TreeGrafter"/>
</dbReference>
<keyword evidence="5" id="KW-0378">Hydrolase</keyword>
<evidence type="ECO:0000313" key="9">
    <source>
        <dbReference type="EMBL" id="RZS72165.1"/>
    </source>
</evidence>
<evidence type="ECO:0000256" key="2">
    <source>
        <dbReference type="ARBA" id="ARBA00007898"/>
    </source>
</evidence>
<dbReference type="SUPFAM" id="SSF56601">
    <property type="entry name" value="beta-lactamase/transpeptidase-like"/>
    <property type="match status" value="1"/>
</dbReference>
<dbReference type="AlphaFoldDB" id="A0A4Q7MTJ5"/>
<evidence type="ECO:0000256" key="7">
    <source>
        <dbReference type="SAM" id="SignalP"/>
    </source>
</evidence>
<evidence type="ECO:0000256" key="6">
    <source>
        <dbReference type="ARBA" id="ARBA00023251"/>
    </source>
</evidence>
<reference evidence="9 10" key="1">
    <citation type="submission" date="2019-02" db="EMBL/GenBank/DDBJ databases">
        <title>Genomic Encyclopedia of Type Strains, Phase IV (KMG-IV): sequencing the most valuable type-strain genomes for metagenomic binning, comparative biology and taxonomic classification.</title>
        <authorList>
            <person name="Goeker M."/>
        </authorList>
    </citation>
    <scope>NUCLEOTIDE SEQUENCE [LARGE SCALE GENOMIC DNA]</scope>
    <source>
        <strain evidence="9 10">DSM 18116</strain>
    </source>
</reference>
<evidence type="ECO:0000313" key="10">
    <source>
        <dbReference type="Proteomes" id="UP000293874"/>
    </source>
</evidence>
<keyword evidence="10" id="KW-1185">Reference proteome</keyword>
<dbReference type="GO" id="GO:0046677">
    <property type="term" value="P:response to antibiotic"/>
    <property type="evidence" value="ECO:0007669"/>
    <property type="project" value="UniProtKB-KW"/>
</dbReference>
<evidence type="ECO:0000256" key="1">
    <source>
        <dbReference type="ARBA" id="ARBA00001526"/>
    </source>
</evidence>
<evidence type="ECO:0000256" key="4">
    <source>
        <dbReference type="ARBA" id="ARBA00022729"/>
    </source>
</evidence>
<dbReference type="Gene3D" id="3.40.710.10">
    <property type="entry name" value="DD-peptidase/beta-lactamase superfamily"/>
    <property type="match status" value="1"/>
</dbReference>
<evidence type="ECO:0000259" key="8">
    <source>
        <dbReference type="Pfam" id="PF00905"/>
    </source>
</evidence>
<dbReference type="Pfam" id="PF00905">
    <property type="entry name" value="Transpeptidase"/>
    <property type="match status" value="1"/>
</dbReference>
<dbReference type="EMBL" id="SGXA01000002">
    <property type="protein sequence ID" value="RZS72165.1"/>
    <property type="molecule type" value="Genomic_DNA"/>
</dbReference>
<dbReference type="GO" id="GO:0071555">
    <property type="term" value="P:cell wall organization"/>
    <property type="evidence" value="ECO:0007669"/>
    <property type="project" value="TreeGrafter"/>
</dbReference>
<dbReference type="OrthoDB" id="9762883at2"/>
<dbReference type="InterPro" id="IPR001460">
    <property type="entry name" value="PCN-bd_Tpept"/>
</dbReference>
<comment type="caution">
    <text evidence="9">The sequence shown here is derived from an EMBL/GenBank/DDBJ whole genome shotgun (WGS) entry which is preliminary data.</text>
</comment>
<dbReference type="Proteomes" id="UP000293874">
    <property type="component" value="Unassembled WGS sequence"/>
</dbReference>
<name>A0A4Q7MTJ5_9BACT</name>
<feature type="chain" id="PRO_5020913355" description="beta-lactamase" evidence="7">
    <location>
        <begin position="17"/>
        <end position="274"/>
    </location>
</feature>
<feature type="domain" description="Penicillin-binding protein transpeptidase" evidence="8">
    <location>
        <begin position="56"/>
        <end position="247"/>
    </location>
</feature>
<dbReference type="RefSeq" id="WP_130542610.1">
    <property type="nucleotide sequence ID" value="NZ_CP042431.1"/>
</dbReference>
<keyword evidence="4 7" id="KW-0732">Signal</keyword>
<dbReference type="PROSITE" id="PS51257">
    <property type="entry name" value="PROKAR_LIPOPROTEIN"/>
    <property type="match status" value="1"/>
</dbReference>
<dbReference type="InterPro" id="IPR012338">
    <property type="entry name" value="Beta-lactam/transpept-like"/>
</dbReference>
<proteinExistence type="inferred from homology"/>
<protein>
    <recommendedName>
        <fullName evidence="3">beta-lactamase</fullName>
        <ecNumber evidence="3">3.5.2.6</ecNumber>
    </recommendedName>
</protein>
<comment type="catalytic activity">
    <reaction evidence="1">
        <text>a beta-lactam + H2O = a substituted beta-amino acid</text>
        <dbReference type="Rhea" id="RHEA:20401"/>
        <dbReference type="ChEBI" id="CHEBI:15377"/>
        <dbReference type="ChEBI" id="CHEBI:35627"/>
        <dbReference type="ChEBI" id="CHEBI:140347"/>
        <dbReference type="EC" id="3.5.2.6"/>
    </reaction>
</comment>